<sequence length="390" mass="42143">MDTNQKSLLLHEKHKGKLAAKIKTEVNNFDDLSLVYTPGVSEPCRKIQQNSEDLYKYTMKSNTVAVITNGTAVLGLGDIGSKASIPVMEGKSILFKRFADIDSFPIAIDSKDPEEIVNIIAKISDVFGAINLEDIKAPECFQIEEALKAKLSIPVLHDDQHGTAIVVASGLINALRVVNKKLEDIRVVICGTGSAGVAVAKMLLNLKVKDIVLYDKKGVILRDSDWTNQEQKKMSLLTNKNQEDGALSDVIKNKDVFIGVSGPNILNSEMVSTMAKDAIVFALANPNPEILPEEAKKGGARIIATGRSDYPNQVNNCLAFPGVFRGALDYKATQINEEMKVAAVYALASVIPVNELNENNIIPGVFNEQIVASISKAVGEAAVKTGAVRK</sequence>
<protein>
    <submittedName>
        <fullName evidence="10">NAD+-dependent malic enzyme</fullName>
    </submittedName>
</protein>
<evidence type="ECO:0000313" key="10">
    <source>
        <dbReference type="EMBL" id="KOR75540.1"/>
    </source>
</evidence>
<dbReference type="RefSeq" id="WP_053521426.1">
    <property type="nucleotide sequence ID" value="NZ_LHCF01000005.1"/>
</dbReference>
<dbReference type="OrthoDB" id="9805787at2"/>
<dbReference type="InterPro" id="IPR036291">
    <property type="entry name" value="NAD(P)-bd_dom_sf"/>
</dbReference>
<dbReference type="GO" id="GO:0016616">
    <property type="term" value="F:oxidoreductase activity, acting on the CH-OH group of donors, NAD or NADP as acceptor"/>
    <property type="evidence" value="ECO:0007669"/>
    <property type="project" value="InterPro"/>
</dbReference>
<organism evidence="10 11">
    <name type="scientific">Candidatus Phytoplasma pruni</name>
    <dbReference type="NCBI Taxonomy" id="479893"/>
    <lineage>
        <taxon>Bacteria</taxon>
        <taxon>Bacillati</taxon>
        <taxon>Mycoplasmatota</taxon>
        <taxon>Mollicutes</taxon>
        <taxon>Acholeplasmatales</taxon>
        <taxon>Acholeplasmataceae</taxon>
        <taxon>Candidatus Phytoplasma</taxon>
        <taxon>16SrIII (X-disease group)</taxon>
    </lineage>
</organism>
<dbReference type="PIRSF" id="PIRSF000106">
    <property type="entry name" value="ME"/>
    <property type="match status" value="1"/>
</dbReference>
<dbReference type="SMART" id="SM01274">
    <property type="entry name" value="malic"/>
    <property type="match status" value="1"/>
</dbReference>
<dbReference type="Gene3D" id="3.40.50.720">
    <property type="entry name" value="NAD(P)-binding Rossmann-like Domain"/>
    <property type="match status" value="1"/>
</dbReference>
<dbReference type="FunFam" id="3.40.50.10380:FF:000003">
    <property type="entry name" value="NADP-dependent malic enzyme"/>
    <property type="match status" value="1"/>
</dbReference>
<dbReference type="InterPro" id="IPR012302">
    <property type="entry name" value="Malic_NAD-bd"/>
</dbReference>
<feature type="binding site" evidence="6">
    <location>
        <position position="285"/>
    </location>
    <ligand>
        <name>(S)-malate</name>
        <dbReference type="ChEBI" id="CHEBI:15589"/>
    </ligand>
</feature>
<dbReference type="SMART" id="SM00919">
    <property type="entry name" value="Malic_M"/>
    <property type="match status" value="1"/>
</dbReference>
<comment type="caution">
    <text evidence="10">The sequence shown here is derived from an EMBL/GenBank/DDBJ whole genome shotgun (WGS) entry which is preliminary data.</text>
</comment>
<dbReference type="EMBL" id="LHCF01000005">
    <property type="protein sequence ID" value="KOR75540.1"/>
    <property type="molecule type" value="Genomic_DNA"/>
</dbReference>
<evidence type="ECO:0000256" key="4">
    <source>
        <dbReference type="ARBA" id="ARBA00023002"/>
    </source>
</evidence>
<reference evidence="11" key="1">
    <citation type="submission" date="2015-05" db="EMBL/GenBank/DDBJ databases">
        <title>Draft genome sequence of 'Candidatus Phytoplasma Pruni' strain CX, a plant pathogenic bacterium.</title>
        <authorList>
            <person name="Lee I.-M."/>
            <person name="Bottner-Parker K.D."/>
            <person name="Shao J."/>
            <person name="Gundersen-Rindal D.E."/>
            <person name="Zhao Y."/>
            <person name="Davis R.E."/>
        </authorList>
    </citation>
    <scope>NUCLEOTIDE SEQUENCE [LARGE SCALE GENOMIC DNA]</scope>
    <source>
        <strain evidence="11">CX</strain>
    </source>
</reference>
<dbReference type="STRING" id="479893.CPX_001499"/>
<gene>
    <name evidence="10" type="primary">sfcA</name>
    <name evidence="10" type="ORF">CPX_001499</name>
</gene>
<comment type="cofactor">
    <cofactor evidence="1">
        <name>Mn(2+)</name>
        <dbReference type="ChEBI" id="CHEBI:29035"/>
    </cofactor>
</comment>
<feature type="binding site" evidence="6">
    <location>
        <position position="315"/>
    </location>
    <ligand>
        <name>(S)-malate</name>
        <dbReference type="ChEBI" id="CHEBI:15589"/>
    </ligand>
</feature>
<keyword evidence="4" id="KW-0560">Oxidoreductase</keyword>
<evidence type="ECO:0000256" key="3">
    <source>
        <dbReference type="ARBA" id="ARBA00022723"/>
    </source>
</evidence>
<dbReference type="FunFam" id="3.40.50.720:FF:000095">
    <property type="entry name" value="NADP-dependent malic enzyme"/>
    <property type="match status" value="1"/>
</dbReference>
<evidence type="ECO:0000256" key="1">
    <source>
        <dbReference type="ARBA" id="ARBA00001936"/>
    </source>
</evidence>
<feature type="binding site" evidence="7">
    <location>
        <position position="133"/>
    </location>
    <ligand>
        <name>a divalent metal cation</name>
        <dbReference type="ChEBI" id="CHEBI:60240"/>
    </ligand>
</feature>
<accession>A0A0M1N0H8</accession>
<dbReference type="GO" id="GO:0004470">
    <property type="term" value="F:malic enzyme activity"/>
    <property type="evidence" value="ECO:0007669"/>
    <property type="project" value="InterPro"/>
</dbReference>
<dbReference type="AlphaFoldDB" id="A0A0M1N0H8"/>
<dbReference type="GO" id="GO:0046872">
    <property type="term" value="F:metal ion binding"/>
    <property type="evidence" value="ECO:0007669"/>
    <property type="project" value="UniProtKB-KW"/>
</dbReference>
<dbReference type="InterPro" id="IPR001891">
    <property type="entry name" value="Malic_OxRdtase"/>
</dbReference>
<dbReference type="InterPro" id="IPR045213">
    <property type="entry name" value="Malic_NAD-bd_bact_type"/>
</dbReference>
<dbReference type="GO" id="GO:0051287">
    <property type="term" value="F:NAD binding"/>
    <property type="evidence" value="ECO:0007669"/>
    <property type="project" value="InterPro"/>
</dbReference>
<feature type="binding site" evidence="7">
    <location>
        <position position="159"/>
    </location>
    <ligand>
        <name>a divalent metal cation</name>
        <dbReference type="ChEBI" id="CHEBI:60240"/>
    </ligand>
</feature>
<dbReference type="PANTHER" id="PTHR43237:SF4">
    <property type="entry name" value="NADP-DEPENDENT MALIC ENZYME"/>
    <property type="match status" value="1"/>
</dbReference>
<dbReference type="InterPro" id="IPR012301">
    <property type="entry name" value="Malic_N_dom"/>
</dbReference>
<dbReference type="PANTHER" id="PTHR43237">
    <property type="entry name" value="NADP-DEPENDENT MALIC ENZYME"/>
    <property type="match status" value="1"/>
</dbReference>
<evidence type="ECO:0000256" key="6">
    <source>
        <dbReference type="PIRSR" id="PIRSR000106-2"/>
    </source>
</evidence>
<feature type="domain" description="Malic enzyme N-terminal" evidence="9">
    <location>
        <begin position="15"/>
        <end position="148"/>
    </location>
</feature>
<dbReference type="SUPFAM" id="SSF51735">
    <property type="entry name" value="NAD(P)-binding Rossmann-fold domains"/>
    <property type="match status" value="1"/>
</dbReference>
<evidence type="ECO:0000256" key="5">
    <source>
        <dbReference type="PIRSR" id="PIRSR000106-1"/>
    </source>
</evidence>
<dbReference type="Pfam" id="PF00390">
    <property type="entry name" value="malic"/>
    <property type="match status" value="1"/>
</dbReference>
<comment type="similarity">
    <text evidence="2">Belongs to the malic enzymes family.</text>
</comment>
<dbReference type="PATRIC" id="fig|479893.3.peg.288"/>
<evidence type="ECO:0000313" key="11">
    <source>
        <dbReference type="Proteomes" id="UP000037386"/>
    </source>
</evidence>
<dbReference type="Proteomes" id="UP000037386">
    <property type="component" value="Unassembled WGS sequence"/>
</dbReference>
<proteinExistence type="inferred from homology"/>
<keyword evidence="3 7" id="KW-0479">Metal-binding</keyword>
<comment type="cofactor">
    <cofactor evidence="7">
        <name>Mg(2+)</name>
        <dbReference type="ChEBI" id="CHEBI:18420"/>
    </cofactor>
    <cofactor evidence="7">
        <name>Mn(2+)</name>
        <dbReference type="ChEBI" id="CHEBI:29035"/>
    </cofactor>
    <text evidence="7">Divalent metal cations. Prefers magnesium or manganese.</text>
</comment>
<dbReference type="InterPro" id="IPR037062">
    <property type="entry name" value="Malic_N_dom_sf"/>
</dbReference>
<feature type="binding site" evidence="7">
    <location>
        <position position="134"/>
    </location>
    <ligand>
        <name>a divalent metal cation</name>
        <dbReference type="ChEBI" id="CHEBI:60240"/>
    </ligand>
</feature>
<feature type="domain" description="Malic enzyme NAD-binding" evidence="8">
    <location>
        <begin position="160"/>
        <end position="383"/>
    </location>
</feature>
<feature type="active site" description="Proton acceptor" evidence="5">
    <location>
        <position position="91"/>
    </location>
</feature>
<feature type="active site" description="Proton donor" evidence="5">
    <location>
        <position position="36"/>
    </location>
</feature>
<dbReference type="InterPro" id="IPR046346">
    <property type="entry name" value="Aminoacid_DH-like_N_sf"/>
</dbReference>
<name>A0A0M1N0H8_9MOLU</name>
<dbReference type="Gene3D" id="3.40.50.10380">
    <property type="entry name" value="Malic enzyme, N-terminal domain"/>
    <property type="match status" value="1"/>
</dbReference>
<evidence type="ECO:0000256" key="7">
    <source>
        <dbReference type="PIRSR" id="PIRSR000106-3"/>
    </source>
</evidence>
<dbReference type="Pfam" id="PF03949">
    <property type="entry name" value="Malic_M"/>
    <property type="match status" value="1"/>
</dbReference>
<evidence type="ECO:0000259" key="9">
    <source>
        <dbReference type="SMART" id="SM01274"/>
    </source>
</evidence>
<evidence type="ECO:0000259" key="8">
    <source>
        <dbReference type="SMART" id="SM00919"/>
    </source>
</evidence>
<dbReference type="InterPro" id="IPR051674">
    <property type="entry name" value="Malate_Decarboxylase"/>
</dbReference>
<dbReference type="SUPFAM" id="SSF53223">
    <property type="entry name" value="Aminoacid dehydrogenase-like, N-terminal domain"/>
    <property type="match status" value="1"/>
</dbReference>
<evidence type="ECO:0000256" key="2">
    <source>
        <dbReference type="ARBA" id="ARBA00008785"/>
    </source>
</evidence>
<dbReference type="CDD" id="cd05311">
    <property type="entry name" value="NAD_bind_2_malic_enz"/>
    <property type="match status" value="1"/>
</dbReference>